<comment type="caution">
    <text evidence="7">The sequence shown here is derived from an EMBL/GenBank/DDBJ whole genome shotgun (WGS) entry which is preliminary data.</text>
</comment>
<dbReference type="Proteomes" id="UP001610446">
    <property type="component" value="Unassembled WGS sequence"/>
</dbReference>
<keyword evidence="1" id="KW-0805">Transcription regulation</keyword>
<proteinExistence type="predicted"/>
<name>A0ABR4J0W4_9EURO</name>
<feature type="compositionally biased region" description="Basic and acidic residues" evidence="5">
    <location>
        <begin position="98"/>
        <end position="115"/>
    </location>
</feature>
<feature type="domain" description="Zn(2)-C6 fungal-type" evidence="6">
    <location>
        <begin position="36"/>
        <end position="66"/>
    </location>
</feature>
<dbReference type="Gene3D" id="4.10.240.10">
    <property type="entry name" value="Zn(2)-C6 fungal-type DNA-binding domain"/>
    <property type="match status" value="1"/>
</dbReference>
<evidence type="ECO:0000259" key="6">
    <source>
        <dbReference type="PROSITE" id="PS50048"/>
    </source>
</evidence>
<dbReference type="SUPFAM" id="SSF57701">
    <property type="entry name" value="Zn2/Cys6 DNA-binding domain"/>
    <property type="match status" value="1"/>
</dbReference>
<dbReference type="Pfam" id="PF00172">
    <property type="entry name" value="Zn_clus"/>
    <property type="match status" value="1"/>
</dbReference>
<feature type="compositionally biased region" description="Basic and acidic residues" evidence="5">
    <location>
        <begin position="219"/>
        <end position="230"/>
    </location>
</feature>
<accession>A0ABR4J0W4</accession>
<feature type="region of interest" description="Disordered" evidence="5">
    <location>
        <begin position="72"/>
        <end position="116"/>
    </location>
</feature>
<feature type="compositionally biased region" description="Low complexity" evidence="5">
    <location>
        <begin position="231"/>
        <end position="252"/>
    </location>
</feature>
<dbReference type="InterPro" id="IPR001138">
    <property type="entry name" value="Zn2Cys6_DnaBD"/>
</dbReference>
<dbReference type="EMBL" id="JBFXLU010000237">
    <property type="protein sequence ID" value="KAL2833630.1"/>
    <property type="molecule type" value="Genomic_DNA"/>
</dbReference>
<keyword evidence="4" id="KW-0539">Nucleus</keyword>
<evidence type="ECO:0000313" key="7">
    <source>
        <dbReference type="EMBL" id="KAL2833630.1"/>
    </source>
</evidence>
<evidence type="ECO:0000256" key="4">
    <source>
        <dbReference type="ARBA" id="ARBA00023242"/>
    </source>
</evidence>
<dbReference type="PROSITE" id="PS50048">
    <property type="entry name" value="ZN2_CY6_FUNGAL_2"/>
    <property type="match status" value="1"/>
</dbReference>
<evidence type="ECO:0000256" key="2">
    <source>
        <dbReference type="ARBA" id="ARBA00023125"/>
    </source>
</evidence>
<protein>
    <recommendedName>
        <fullName evidence="6">Zn(2)-C6 fungal-type domain-containing protein</fullName>
    </recommendedName>
</protein>
<dbReference type="InterPro" id="IPR036864">
    <property type="entry name" value="Zn2-C6_fun-type_DNA-bd_sf"/>
</dbReference>
<evidence type="ECO:0000313" key="8">
    <source>
        <dbReference type="Proteomes" id="UP001610446"/>
    </source>
</evidence>
<keyword evidence="3" id="KW-0804">Transcription</keyword>
<keyword evidence="8" id="KW-1185">Reference proteome</keyword>
<dbReference type="PROSITE" id="PS00463">
    <property type="entry name" value="ZN2_CY6_FUNGAL_1"/>
    <property type="match status" value="1"/>
</dbReference>
<evidence type="ECO:0000256" key="5">
    <source>
        <dbReference type="SAM" id="MobiDB-lite"/>
    </source>
</evidence>
<evidence type="ECO:0000256" key="1">
    <source>
        <dbReference type="ARBA" id="ARBA00023015"/>
    </source>
</evidence>
<reference evidence="7 8" key="1">
    <citation type="submission" date="2024-07" db="EMBL/GenBank/DDBJ databases">
        <title>Section-level genome sequencing and comparative genomics of Aspergillus sections Usti and Cavernicolus.</title>
        <authorList>
            <consortium name="Lawrence Berkeley National Laboratory"/>
            <person name="Nybo J.L."/>
            <person name="Vesth T.C."/>
            <person name="Theobald S."/>
            <person name="Frisvad J.C."/>
            <person name="Larsen T.O."/>
            <person name="Kjaerboelling I."/>
            <person name="Rothschild-Mancinelli K."/>
            <person name="Lyhne E.K."/>
            <person name="Kogle M.E."/>
            <person name="Barry K."/>
            <person name="Clum A."/>
            <person name="Na H."/>
            <person name="Ledsgaard L."/>
            <person name="Lin J."/>
            <person name="Lipzen A."/>
            <person name="Kuo A."/>
            <person name="Riley R."/>
            <person name="Mondo S."/>
            <person name="Labutti K."/>
            <person name="Haridas S."/>
            <person name="Pangalinan J."/>
            <person name="Salamov A.A."/>
            <person name="Simmons B.A."/>
            <person name="Magnuson J.K."/>
            <person name="Chen J."/>
            <person name="Drula E."/>
            <person name="Henrissat B."/>
            <person name="Wiebenga A."/>
            <person name="Lubbers R.J."/>
            <person name="Gomes A.C."/>
            <person name="Makela M.R."/>
            <person name="Stajich J."/>
            <person name="Grigoriev I.V."/>
            <person name="Mortensen U.H."/>
            <person name="De Vries R.P."/>
            <person name="Baker S.E."/>
            <person name="Andersen M.R."/>
        </authorList>
    </citation>
    <scope>NUCLEOTIDE SEQUENCE [LARGE SCALE GENOMIC DNA]</scope>
    <source>
        <strain evidence="7 8">CBS 123904</strain>
    </source>
</reference>
<evidence type="ECO:0000256" key="3">
    <source>
        <dbReference type="ARBA" id="ARBA00023163"/>
    </source>
</evidence>
<gene>
    <name evidence="7" type="ORF">BJY01DRAFT_253387</name>
</gene>
<sequence>MFGTLRCTTDGGDAQFLRHERRPGGNGIPPKCPRIACDHCRLKKTRCDGRRTGCARCKAVGVVCTYSGAGSATRASRCTRPNMMSPMSPAVFESQESGSKKREPTTNEPDTHNVDNECDYVKAQQVQSRPEPEQAGMLDTQGFPDLPPIGIDGLLTPCLTEGIGVDFDQSDPSFFWLNEDQLDTSLQATPPNITHECESGTMLDLDMNTTSRATLNTEHPQRDERAEWRAKSSSLSSSAPSPSTTKTGTTSTTTTTCDMALLLLPLNMNTILSPRPPDLAYPTTISCSCLHLAVSLLDEVDSLPRDTALDATLSLHRRALERCQHIQACCATRSRPETMTMLSLVLEKLVGLCEVMVRSYQGEQTRRVGNSGNSMNAKRSTLVMGEYDMTVGSGEWTVLVQTLVAMQIRALDKLLHQIKASPGLSQREYQLSRVLQSEERLAQIVRKLCENQHVQ</sequence>
<keyword evidence="2" id="KW-0238">DNA-binding</keyword>
<feature type="region of interest" description="Disordered" evidence="5">
    <location>
        <begin position="215"/>
        <end position="252"/>
    </location>
</feature>
<dbReference type="CDD" id="cd00067">
    <property type="entry name" value="GAL4"/>
    <property type="match status" value="1"/>
</dbReference>
<dbReference type="SMART" id="SM00066">
    <property type="entry name" value="GAL4"/>
    <property type="match status" value="1"/>
</dbReference>
<organism evidence="7 8">
    <name type="scientific">Aspergillus pseudoustus</name>
    <dbReference type="NCBI Taxonomy" id="1810923"/>
    <lineage>
        <taxon>Eukaryota</taxon>
        <taxon>Fungi</taxon>
        <taxon>Dikarya</taxon>
        <taxon>Ascomycota</taxon>
        <taxon>Pezizomycotina</taxon>
        <taxon>Eurotiomycetes</taxon>
        <taxon>Eurotiomycetidae</taxon>
        <taxon>Eurotiales</taxon>
        <taxon>Aspergillaceae</taxon>
        <taxon>Aspergillus</taxon>
        <taxon>Aspergillus subgen. Nidulantes</taxon>
    </lineage>
</organism>